<dbReference type="SMART" id="SM00487">
    <property type="entry name" value="DEXDc"/>
    <property type="match status" value="1"/>
</dbReference>
<evidence type="ECO:0000256" key="2">
    <source>
        <dbReference type="ARBA" id="ARBA00022741"/>
    </source>
</evidence>
<dbReference type="InterPro" id="IPR014001">
    <property type="entry name" value="Helicase_ATP-bd"/>
</dbReference>
<keyword evidence="4" id="KW-0378">Hydrolase</keyword>
<accession>I0YTS8</accession>
<dbReference type="GO" id="GO:0005634">
    <property type="term" value="C:nucleus"/>
    <property type="evidence" value="ECO:0007669"/>
    <property type="project" value="TreeGrafter"/>
</dbReference>
<dbReference type="OrthoDB" id="448448at2759"/>
<dbReference type="CDD" id="cd18793">
    <property type="entry name" value="SF2_C_SNF"/>
    <property type="match status" value="1"/>
</dbReference>
<evidence type="ECO:0000259" key="10">
    <source>
        <dbReference type="PROSITE" id="PS51194"/>
    </source>
</evidence>
<feature type="region of interest" description="Disordered" evidence="7">
    <location>
        <begin position="352"/>
        <end position="376"/>
    </location>
</feature>
<evidence type="ECO:0000313" key="12">
    <source>
        <dbReference type="Proteomes" id="UP000007264"/>
    </source>
</evidence>
<dbReference type="SMART" id="SM00490">
    <property type="entry name" value="HELICc"/>
    <property type="match status" value="1"/>
</dbReference>
<reference evidence="11 12" key="1">
    <citation type="journal article" date="2012" name="Genome Biol.">
        <title>The genome of the polar eukaryotic microalga coccomyxa subellipsoidea reveals traits of cold adaptation.</title>
        <authorList>
            <person name="Blanc G."/>
            <person name="Agarkova I."/>
            <person name="Grimwood J."/>
            <person name="Kuo A."/>
            <person name="Brueggeman A."/>
            <person name="Dunigan D."/>
            <person name="Gurnon J."/>
            <person name="Ladunga I."/>
            <person name="Lindquist E."/>
            <person name="Lucas S."/>
            <person name="Pangilinan J."/>
            <person name="Proschold T."/>
            <person name="Salamov A."/>
            <person name="Schmutz J."/>
            <person name="Weeks D."/>
            <person name="Yamada T."/>
            <person name="Claverie J.M."/>
            <person name="Grigoriev I."/>
            <person name="Van Etten J."/>
            <person name="Lomsadze A."/>
            <person name="Borodovsky M."/>
        </authorList>
    </citation>
    <scope>NUCLEOTIDE SEQUENCE [LARGE SCALE GENOMIC DNA]</scope>
    <source>
        <strain evidence="11 12">C-169</strain>
    </source>
</reference>
<sequence length="1040" mass="115771">MASCFSELRSPFSDPVLPHVAMPAYTEGLTVAHLSADILQDVVGHLDTTDICALSCTCRLFRAVCSEAAPFLRLSLFPHQRCALRWMLEREKEAGLLPNPTWRPFPTKDGVPLWGCAASGGIRIEAPPDVRDLRGGFFCDEPGLGKTITALALILRTKGSVPQAPVDATVTAARDKDGKRTAFYTMPAHASMEGDSSSEIEAGHSRKRQKVCDSSAGGQPVLEKFLYQHRLLQEGVQDAAVADESFWVKCELCKKWRAMPIGHKKPEEKRWICTMHPDPEIASCDVEEEQAHEVTRYSEHEGYVQPGEPQGQQANVEYFQRMAEKHLEIPPRTWGEPEVAQNVANMLEELGFKKESAPGKMQKGKQKGKRKGKSSSGVLWQQPYSLELLHLDRAALKIVADRSALGKAPSVPNGGNRKQHRIYLSSATLLVVPSTLIQHWMDQIKMHTANAVRVKVLDTRLDADPLAALDIAWKYDIVITTFQRLSLEGSLGKQSALAQIHWLRIILDEGHMLGASLGMTSKLQMAVSLRAERRWVMTGTLAVLADPSAYFQDICCVPLMFWSCHMSRTPTPNTPTSHVAHLQPLLAFLGHEPYGTQRKIWEDAVQRPFEAHQIDGRVRLVDLLRHTTIRASKEDLITMTKCFRKVTVLDFAPEHALSYNELIEVVKKNLLLGDWGDEDHIESLLSLRNSKWGQEMLRNVRMSCCVAGNCNLSIKEEDLKETLELMSERLGHFTVDAENPPWVDADHPLAYIEEALRNGSATECPLCKEPYRMQSVEDPDRRANNPNPKWEVPIDVIEWQPSYTQEGALGISGGQWSATWQNTNSSKCMHLLQRLVSIGAAPQSKTSSDGRVGVSPEHGPRTKAIVFTQFWHHLFLIEQQLTEHGIGVAVLKGKMKPDEKARALNHFKSWDGVTVLLMDETGSVGLDLSFVSYVFLMEPLVDASLEQQVVARAHRMGAKAIVQVETLVMRGTVEEKVIELAQTGAKAAVDSEDQEAATERQAGGTAASTSLAQRATELFQLRNKMLRSLHCVSVAKKKSE</sequence>
<keyword evidence="2" id="KW-0547">Nucleotide-binding</keyword>
<dbReference type="GO" id="GO:0016787">
    <property type="term" value="F:hydrolase activity"/>
    <property type="evidence" value="ECO:0007669"/>
    <property type="project" value="UniProtKB-KW"/>
</dbReference>
<dbReference type="GeneID" id="17039782"/>
<gene>
    <name evidence="11" type="ORF">COCSUDRAFT_47939</name>
</gene>
<evidence type="ECO:0000256" key="1">
    <source>
        <dbReference type="ARBA" id="ARBA00022723"/>
    </source>
</evidence>
<dbReference type="SUPFAM" id="SSF81383">
    <property type="entry name" value="F-box domain"/>
    <property type="match status" value="1"/>
</dbReference>
<dbReference type="GO" id="GO:0006281">
    <property type="term" value="P:DNA repair"/>
    <property type="evidence" value="ECO:0007669"/>
    <property type="project" value="TreeGrafter"/>
</dbReference>
<evidence type="ECO:0000256" key="4">
    <source>
        <dbReference type="ARBA" id="ARBA00022801"/>
    </source>
</evidence>
<dbReference type="STRING" id="574566.I0YTS8"/>
<dbReference type="PANTHER" id="PTHR45626:SF14">
    <property type="entry name" value="ATP-DEPENDENT DNA HELICASE (EUROFUNG)"/>
    <property type="match status" value="1"/>
</dbReference>
<dbReference type="InterPro" id="IPR000330">
    <property type="entry name" value="SNF2_N"/>
</dbReference>
<dbReference type="Gene3D" id="3.40.50.10810">
    <property type="entry name" value="Tandem AAA-ATPase domain"/>
    <property type="match status" value="1"/>
</dbReference>
<evidence type="ECO:0000256" key="3">
    <source>
        <dbReference type="ARBA" id="ARBA00022771"/>
    </source>
</evidence>
<dbReference type="InterPro" id="IPR027417">
    <property type="entry name" value="P-loop_NTPase"/>
</dbReference>
<name>I0YTS8_COCSC</name>
<dbReference type="InterPro" id="IPR049730">
    <property type="entry name" value="SNF2/RAD54-like_C"/>
</dbReference>
<evidence type="ECO:0000256" key="5">
    <source>
        <dbReference type="ARBA" id="ARBA00022833"/>
    </source>
</evidence>
<dbReference type="Proteomes" id="UP000007264">
    <property type="component" value="Unassembled WGS sequence"/>
</dbReference>
<dbReference type="SMART" id="SM00256">
    <property type="entry name" value="FBOX"/>
    <property type="match status" value="1"/>
</dbReference>
<dbReference type="InterPro" id="IPR001810">
    <property type="entry name" value="F-box_dom"/>
</dbReference>
<evidence type="ECO:0000259" key="9">
    <source>
        <dbReference type="PROSITE" id="PS51050"/>
    </source>
</evidence>
<dbReference type="GO" id="GO:0008094">
    <property type="term" value="F:ATP-dependent activity, acting on DNA"/>
    <property type="evidence" value="ECO:0007669"/>
    <property type="project" value="TreeGrafter"/>
</dbReference>
<dbReference type="Pfam" id="PF00646">
    <property type="entry name" value="F-box"/>
    <property type="match status" value="1"/>
</dbReference>
<evidence type="ECO:0000259" key="8">
    <source>
        <dbReference type="PROSITE" id="PS50181"/>
    </source>
</evidence>
<dbReference type="SUPFAM" id="SSF52540">
    <property type="entry name" value="P-loop containing nucleoside triphosphate hydrolases"/>
    <property type="match status" value="3"/>
</dbReference>
<dbReference type="InterPro" id="IPR050628">
    <property type="entry name" value="SNF2_RAD54_helicase_TF"/>
</dbReference>
<dbReference type="RefSeq" id="XP_005646341.1">
    <property type="nucleotide sequence ID" value="XM_005646284.1"/>
</dbReference>
<keyword evidence="6" id="KW-0067">ATP-binding</keyword>
<keyword evidence="1" id="KW-0479">Metal-binding</keyword>
<dbReference type="PROSITE" id="PS51050">
    <property type="entry name" value="ZF_CW"/>
    <property type="match status" value="1"/>
</dbReference>
<dbReference type="KEGG" id="csl:COCSUDRAFT_47939"/>
<dbReference type="Pfam" id="PF07496">
    <property type="entry name" value="zf-CW"/>
    <property type="match status" value="1"/>
</dbReference>
<dbReference type="CDD" id="cd09917">
    <property type="entry name" value="F-box_SF"/>
    <property type="match status" value="1"/>
</dbReference>
<feature type="region of interest" description="Disordered" evidence="7">
    <location>
        <begin position="188"/>
        <end position="215"/>
    </location>
</feature>
<evidence type="ECO:0000256" key="6">
    <source>
        <dbReference type="ARBA" id="ARBA00022840"/>
    </source>
</evidence>
<evidence type="ECO:0000313" key="11">
    <source>
        <dbReference type="EMBL" id="EIE21797.1"/>
    </source>
</evidence>
<dbReference type="Pfam" id="PF00176">
    <property type="entry name" value="SNF2-rel_dom"/>
    <property type="match status" value="2"/>
</dbReference>
<protein>
    <recommendedName>
        <fullName evidence="13">F-box protein</fullName>
    </recommendedName>
</protein>
<dbReference type="eggNOG" id="KOG1001">
    <property type="taxonomic scope" value="Eukaryota"/>
</dbReference>
<keyword evidence="3" id="KW-0863">Zinc-finger</keyword>
<keyword evidence="12" id="KW-1185">Reference proteome</keyword>
<dbReference type="GO" id="GO:0008270">
    <property type="term" value="F:zinc ion binding"/>
    <property type="evidence" value="ECO:0007669"/>
    <property type="project" value="UniProtKB-KW"/>
</dbReference>
<dbReference type="InterPro" id="IPR036047">
    <property type="entry name" value="F-box-like_dom_sf"/>
</dbReference>
<dbReference type="Pfam" id="PF00271">
    <property type="entry name" value="Helicase_C"/>
    <property type="match status" value="1"/>
</dbReference>
<feature type="domain" description="CW-type" evidence="9">
    <location>
        <begin position="241"/>
        <end position="292"/>
    </location>
</feature>
<dbReference type="InterPro" id="IPR001650">
    <property type="entry name" value="Helicase_C-like"/>
</dbReference>
<dbReference type="Gene3D" id="3.40.50.300">
    <property type="entry name" value="P-loop containing nucleotide triphosphate hydrolases"/>
    <property type="match status" value="1"/>
</dbReference>
<dbReference type="GO" id="GO:0005524">
    <property type="term" value="F:ATP binding"/>
    <property type="evidence" value="ECO:0007669"/>
    <property type="project" value="UniProtKB-KW"/>
</dbReference>
<proteinExistence type="predicted"/>
<evidence type="ECO:0000256" key="7">
    <source>
        <dbReference type="SAM" id="MobiDB-lite"/>
    </source>
</evidence>
<feature type="domain" description="Helicase C-terminal" evidence="10">
    <location>
        <begin position="830"/>
        <end position="997"/>
    </location>
</feature>
<dbReference type="InterPro" id="IPR011124">
    <property type="entry name" value="Znf_CW"/>
</dbReference>
<dbReference type="Gene3D" id="3.30.40.100">
    <property type="match status" value="1"/>
</dbReference>
<keyword evidence="5" id="KW-0862">Zinc</keyword>
<evidence type="ECO:0008006" key="13">
    <source>
        <dbReference type="Google" id="ProtNLM"/>
    </source>
</evidence>
<organism evidence="11 12">
    <name type="scientific">Coccomyxa subellipsoidea (strain C-169)</name>
    <name type="common">Green microalga</name>
    <dbReference type="NCBI Taxonomy" id="574566"/>
    <lineage>
        <taxon>Eukaryota</taxon>
        <taxon>Viridiplantae</taxon>
        <taxon>Chlorophyta</taxon>
        <taxon>core chlorophytes</taxon>
        <taxon>Trebouxiophyceae</taxon>
        <taxon>Trebouxiophyceae incertae sedis</taxon>
        <taxon>Coccomyxaceae</taxon>
        <taxon>Coccomyxa</taxon>
        <taxon>Coccomyxa subellipsoidea</taxon>
    </lineage>
</organism>
<dbReference type="PROSITE" id="PS51194">
    <property type="entry name" value="HELICASE_CTER"/>
    <property type="match status" value="1"/>
</dbReference>
<comment type="caution">
    <text evidence="11">The sequence shown here is derived from an EMBL/GenBank/DDBJ whole genome shotgun (WGS) entry which is preliminary data.</text>
</comment>
<feature type="compositionally biased region" description="Basic residues" evidence="7">
    <location>
        <begin position="362"/>
        <end position="373"/>
    </location>
</feature>
<dbReference type="EMBL" id="AGSI01000011">
    <property type="protein sequence ID" value="EIE21797.1"/>
    <property type="molecule type" value="Genomic_DNA"/>
</dbReference>
<dbReference type="AlphaFoldDB" id="I0YTS8"/>
<dbReference type="InterPro" id="IPR038718">
    <property type="entry name" value="SNF2-like_sf"/>
</dbReference>
<feature type="domain" description="F-box" evidence="8">
    <location>
        <begin position="28"/>
        <end position="74"/>
    </location>
</feature>
<dbReference type="PROSITE" id="PS50181">
    <property type="entry name" value="FBOX"/>
    <property type="match status" value="1"/>
</dbReference>
<dbReference type="PANTHER" id="PTHR45626">
    <property type="entry name" value="TRANSCRIPTION TERMINATION FACTOR 2-RELATED"/>
    <property type="match status" value="1"/>
</dbReference>